<evidence type="ECO:0000259" key="2">
    <source>
        <dbReference type="Pfam" id="PF13482"/>
    </source>
</evidence>
<reference evidence="3 4" key="1">
    <citation type="submission" date="2020-02" db="EMBL/GenBank/DDBJ databases">
        <title>Genomic and physiological characterization of two novel Nitrospinaceae genera.</title>
        <authorList>
            <person name="Mueller A.J."/>
            <person name="Jung M.-Y."/>
            <person name="Strachan C.R."/>
            <person name="Herbold C.W."/>
            <person name="Kirkegaard R.H."/>
            <person name="Daims H."/>
        </authorList>
    </citation>
    <scope>NUCLEOTIDE SEQUENCE [LARGE SCALE GENOMIC DNA]</scope>
    <source>
        <strain evidence="3">EB</strain>
    </source>
</reference>
<dbReference type="InterPro" id="IPR036397">
    <property type="entry name" value="RNaseH_sf"/>
</dbReference>
<dbReference type="Pfam" id="PF13482">
    <property type="entry name" value="RNase_H_2"/>
    <property type="match status" value="1"/>
</dbReference>
<evidence type="ECO:0000256" key="1">
    <source>
        <dbReference type="SAM" id="MobiDB-lite"/>
    </source>
</evidence>
<dbReference type="InterPro" id="IPR012337">
    <property type="entry name" value="RNaseH-like_sf"/>
</dbReference>
<dbReference type="KEGG" id="nli:G3M70_14725"/>
<dbReference type="GO" id="GO:0003676">
    <property type="term" value="F:nucleic acid binding"/>
    <property type="evidence" value="ECO:0007669"/>
    <property type="project" value="InterPro"/>
</dbReference>
<evidence type="ECO:0000313" key="3">
    <source>
        <dbReference type="EMBL" id="QPJ63060.1"/>
    </source>
</evidence>
<dbReference type="Gene3D" id="3.30.420.10">
    <property type="entry name" value="Ribonuclease H-like superfamily/Ribonuclease H"/>
    <property type="match status" value="1"/>
</dbReference>
<evidence type="ECO:0000313" key="4">
    <source>
        <dbReference type="Proteomes" id="UP000594688"/>
    </source>
</evidence>
<dbReference type="GO" id="GO:0004386">
    <property type="term" value="F:helicase activity"/>
    <property type="evidence" value="ECO:0007669"/>
    <property type="project" value="UniProtKB-KW"/>
</dbReference>
<dbReference type="AlphaFoldDB" id="A0A7T0G165"/>
<accession>A0A7T0G165</accession>
<protein>
    <submittedName>
        <fullName evidence="3">DEAD/DEAH box helicase</fullName>
    </submittedName>
</protein>
<feature type="domain" description="YprB ribonuclease H-like" evidence="2">
    <location>
        <begin position="30"/>
        <end position="179"/>
    </location>
</feature>
<keyword evidence="3" id="KW-0067">ATP-binding</keyword>
<keyword evidence="3" id="KW-0378">Hydrolase</keyword>
<organism evidence="3 4">
    <name type="scientific">Candidatus Nitronauta litoralis</name>
    <dbReference type="NCBI Taxonomy" id="2705533"/>
    <lineage>
        <taxon>Bacteria</taxon>
        <taxon>Pseudomonadati</taxon>
        <taxon>Nitrospinota/Tectimicrobiota group</taxon>
        <taxon>Nitrospinota</taxon>
        <taxon>Nitrospinia</taxon>
        <taxon>Nitrospinales</taxon>
        <taxon>Nitrospinaceae</taxon>
        <taxon>Candidatus Nitronauta</taxon>
    </lineage>
</organism>
<dbReference type="InterPro" id="IPR038720">
    <property type="entry name" value="YprB_RNase_H-like_dom"/>
</dbReference>
<dbReference type="EMBL" id="CP048685">
    <property type="protein sequence ID" value="QPJ63060.1"/>
    <property type="molecule type" value="Genomic_DNA"/>
</dbReference>
<keyword evidence="3" id="KW-0347">Helicase</keyword>
<name>A0A7T0G165_9BACT</name>
<sequence length="221" mass="24926">MSEQFDLFGEAPEPSPKKETPKPQTSGRILYFDLETQKSADDVGGWGNSHLMKMSVGVVWDSVENDYGVYEEDKAEDLVRHLQKADLVVGFNVIGFDYSVLQPYANKLGVDLTELPTHDMLADVHKKLNHRLSLDNLASRTLGETKSADGLKALQWYKEGKMDLIIEYCKQDVNVTRDLFLFGQENGFVKYDSRSRGPQSMNVDWNSSDLIKRLAKSNGNS</sequence>
<proteinExistence type="predicted"/>
<dbReference type="Proteomes" id="UP000594688">
    <property type="component" value="Chromosome"/>
</dbReference>
<feature type="region of interest" description="Disordered" evidence="1">
    <location>
        <begin position="1"/>
        <end position="25"/>
    </location>
</feature>
<keyword evidence="3" id="KW-0547">Nucleotide-binding</keyword>
<dbReference type="SUPFAM" id="SSF53098">
    <property type="entry name" value="Ribonuclease H-like"/>
    <property type="match status" value="1"/>
</dbReference>
<gene>
    <name evidence="3" type="ORF">G3M70_14725</name>
</gene>